<feature type="transmembrane region" description="Helical" evidence="1">
    <location>
        <begin position="172"/>
        <end position="190"/>
    </location>
</feature>
<evidence type="ECO:0000313" key="4">
    <source>
        <dbReference type="Proteomes" id="UP000610558"/>
    </source>
</evidence>
<protein>
    <submittedName>
        <fullName evidence="3">Phosphatase PAP2 family protein</fullName>
    </submittedName>
</protein>
<keyword evidence="1" id="KW-0812">Transmembrane</keyword>
<keyword evidence="4" id="KW-1185">Reference proteome</keyword>
<dbReference type="Gene3D" id="1.20.144.10">
    <property type="entry name" value="Phosphatidic acid phosphatase type 2/haloperoxidase"/>
    <property type="match status" value="1"/>
</dbReference>
<comment type="caution">
    <text evidence="3">The sequence shown here is derived from an EMBL/GenBank/DDBJ whole genome shotgun (WGS) entry which is preliminary data.</text>
</comment>
<proteinExistence type="predicted"/>
<name>A0A927C2P3_9GAMM</name>
<dbReference type="AlphaFoldDB" id="A0A927C2P3"/>
<dbReference type="Pfam" id="PF01569">
    <property type="entry name" value="PAP2"/>
    <property type="match status" value="1"/>
</dbReference>
<dbReference type="InterPro" id="IPR036938">
    <property type="entry name" value="PAP2/HPO_sf"/>
</dbReference>
<dbReference type="SUPFAM" id="SSF48317">
    <property type="entry name" value="Acid phosphatase/Vanadium-dependent haloperoxidase"/>
    <property type="match status" value="1"/>
</dbReference>
<reference evidence="3" key="1">
    <citation type="submission" date="2020-09" db="EMBL/GenBank/DDBJ databases">
        <authorList>
            <person name="Yoon J.-W."/>
        </authorList>
    </citation>
    <scope>NUCLEOTIDE SEQUENCE</scope>
    <source>
        <strain evidence="3">KMU-158</strain>
    </source>
</reference>
<evidence type="ECO:0000259" key="2">
    <source>
        <dbReference type="Pfam" id="PF01569"/>
    </source>
</evidence>
<organism evidence="3 4">
    <name type="scientific">Spongiibacter pelagi</name>
    <dbReference type="NCBI Taxonomy" id="2760804"/>
    <lineage>
        <taxon>Bacteria</taxon>
        <taxon>Pseudomonadati</taxon>
        <taxon>Pseudomonadota</taxon>
        <taxon>Gammaproteobacteria</taxon>
        <taxon>Cellvibrionales</taxon>
        <taxon>Spongiibacteraceae</taxon>
        <taxon>Spongiibacter</taxon>
    </lineage>
</organism>
<dbReference type="Proteomes" id="UP000610558">
    <property type="component" value="Unassembled WGS sequence"/>
</dbReference>
<keyword evidence="1" id="KW-0472">Membrane</keyword>
<evidence type="ECO:0000313" key="3">
    <source>
        <dbReference type="EMBL" id="MBD2858536.1"/>
    </source>
</evidence>
<dbReference type="InterPro" id="IPR000326">
    <property type="entry name" value="PAP2/HPO"/>
</dbReference>
<sequence>MDSRVSSSRKKADSPPQDPALRPPLYLRVDLYLCLACALLFILWPQLDLDISSRFYDPISGHFNPDDSPALEVIYRVFAKIHFLFLLLLIPLSIYFHRRYRGATTQADKHRKYLPSLLLSALLLGPGVLGNVVLKDNSIGRARPNEVVQFGGESTFTRAFEYSGACDHNCSFISGHAAIGFYLIGLGWIFRSATAYWLGFLAGGIVGVTRIIQGGHFLSDVVFAFWLIHFSYVWLGYKFKLAHPLGRQLRWEDFGKLGKRFSNPD</sequence>
<gene>
    <name evidence="3" type="ORF">IB286_05890</name>
</gene>
<dbReference type="CDD" id="cd03396">
    <property type="entry name" value="PAP2_like_6"/>
    <property type="match status" value="1"/>
</dbReference>
<feature type="transmembrane region" description="Helical" evidence="1">
    <location>
        <begin position="195"/>
        <end position="212"/>
    </location>
</feature>
<dbReference type="EMBL" id="JACXLD010000002">
    <property type="protein sequence ID" value="MBD2858536.1"/>
    <property type="molecule type" value="Genomic_DNA"/>
</dbReference>
<feature type="domain" description="Phosphatidic acid phosphatase type 2/haloperoxidase" evidence="2">
    <location>
        <begin position="118"/>
        <end position="236"/>
    </location>
</feature>
<accession>A0A927C2P3</accession>
<keyword evidence="1" id="KW-1133">Transmembrane helix</keyword>
<feature type="transmembrane region" description="Helical" evidence="1">
    <location>
        <begin position="218"/>
        <end position="237"/>
    </location>
</feature>
<dbReference type="RefSeq" id="WP_190763448.1">
    <property type="nucleotide sequence ID" value="NZ_JACXLD010000002.1"/>
</dbReference>
<feature type="transmembrane region" description="Helical" evidence="1">
    <location>
        <begin position="25"/>
        <end position="44"/>
    </location>
</feature>
<evidence type="ECO:0000256" key="1">
    <source>
        <dbReference type="SAM" id="Phobius"/>
    </source>
</evidence>
<feature type="transmembrane region" description="Helical" evidence="1">
    <location>
        <begin position="73"/>
        <end position="96"/>
    </location>
</feature>
<feature type="transmembrane region" description="Helical" evidence="1">
    <location>
        <begin position="117"/>
        <end position="134"/>
    </location>
</feature>